<gene>
    <name evidence="7 8" type="primary">LOC104610307</name>
</gene>
<dbReference type="OMA" id="VFGSYCS"/>
<keyword evidence="2" id="KW-0677">Repeat</keyword>
<accession>A0A1U8B307</accession>
<feature type="repeat" description="PPR" evidence="3">
    <location>
        <begin position="356"/>
        <end position="390"/>
    </location>
</feature>
<dbReference type="InterPro" id="IPR002885">
    <property type="entry name" value="PPR_rpt"/>
</dbReference>
<keyword evidence="6" id="KW-1185">Reference proteome</keyword>
<feature type="compositionally biased region" description="Low complexity" evidence="4">
    <location>
        <begin position="15"/>
        <end position="36"/>
    </location>
</feature>
<dbReference type="PANTHER" id="PTHR47938">
    <property type="entry name" value="RESPIRATORY COMPLEX I CHAPERONE (CIA84), PUTATIVE (AFU_ORTHOLOGUE AFUA_2G06020)-RELATED"/>
    <property type="match status" value="1"/>
</dbReference>
<evidence type="ECO:0000259" key="5">
    <source>
        <dbReference type="Pfam" id="PF23276"/>
    </source>
</evidence>
<evidence type="ECO:0000313" key="8">
    <source>
        <dbReference type="RefSeq" id="XP_010275164.1"/>
    </source>
</evidence>
<evidence type="ECO:0000256" key="2">
    <source>
        <dbReference type="ARBA" id="ARBA00022737"/>
    </source>
</evidence>
<dbReference type="AlphaFoldDB" id="A0A1U8B307"/>
<dbReference type="PANTHER" id="PTHR47938:SF35">
    <property type="entry name" value="PENTATRICOPEPTIDE REPEAT-CONTAINING PROTEIN 4, MITOCHONDRIAL-RELATED"/>
    <property type="match status" value="1"/>
</dbReference>
<dbReference type="KEGG" id="nnu:104610307"/>
<dbReference type="eggNOG" id="KOG4197">
    <property type="taxonomic scope" value="Eukaryota"/>
</dbReference>
<dbReference type="Pfam" id="PF23276">
    <property type="entry name" value="TPR_24"/>
    <property type="match status" value="1"/>
</dbReference>
<dbReference type="Gene3D" id="1.25.40.10">
    <property type="entry name" value="Tetratricopeptide repeat domain"/>
    <property type="match status" value="3"/>
</dbReference>
<dbReference type="OrthoDB" id="1911504at2759"/>
<dbReference type="InterPro" id="IPR057027">
    <property type="entry name" value="TPR_mt"/>
</dbReference>
<organism evidence="6 7">
    <name type="scientific">Nelumbo nucifera</name>
    <name type="common">Sacred lotus</name>
    <dbReference type="NCBI Taxonomy" id="4432"/>
    <lineage>
        <taxon>Eukaryota</taxon>
        <taxon>Viridiplantae</taxon>
        <taxon>Streptophyta</taxon>
        <taxon>Embryophyta</taxon>
        <taxon>Tracheophyta</taxon>
        <taxon>Spermatophyta</taxon>
        <taxon>Magnoliopsida</taxon>
        <taxon>Proteales</taxon>
        <taxon>Nelumbonaceae</taxon>
        <taxon>Nelumbo</taxon>
    </lineage>
</organism>
<dbReference type="RefSeq" id="XP_010275163.1">
    <property type="nucleotide sequence ID" value="XM_010276861.2"/>
</dbReference>
<dbReference type="InterPro" id="IPR011990">
    <property type="entry name" value="TPR-like_helical_dom_sf"/>
</dbReference>
<reference evidence="7 8" key="1">
    <citation type="submission" date="2025-04" db="UniProtKB">
        <authorList>
            <consortium name="RefSeq"/>
        </authorList>
    </citation>
    <scope>IDENTIFICATION</scope>
</reference>
<feature type="repeat" description="PPR" evidence="3">
    <location>
        <begin position="251"/>
        <end position="285"/>
    </location>
</feature>
<dbReference type="RefSeq" id="XP_010275164.1">
    <property type="nucleotide sequence ID" value="XM_010276862.2"/>
</dbReference>
<evidence type="ECO:0000256" key="1">
    <source>
        <dbReference type="ARBA" id="ARBA00007626"/>
    </source>
</evidence>
<name>A0A1U8B307_NELNU</name>
<feature type="repeat" description="PPR" evidence="3">
    <location>
        <begin position="110"/>
        <end position="144"/>
    </location>
</feature>
<sequence>MAAMAEKPRKGANVPPSKHSQKTSSSQSQLPQRSSQTFPSYLDTPNISPGAKKFCEILSKVPVPEIDAELQRTGIPPRSEYVEEVLRHTYGSPAAAVKFFRWAGLATKHTSYSWNLMIDLLGKNQLFEAMWDAIRSMKQEGVLSMATFASVFGSYCAASKIDEAIMTFDVMDRYGIQHDVVAVNSLLSAICREDNQTSKALEFFERIKTKVPPDADTFAILLEGWEKEGNATKAKTTFGEMVIRVGWSPQNMSAYDAFLTTLVRGAQADEAIKFLKVMKGKNCLPGMKFFSNALDILIRQGNSTHAVSLWDIMVDSGLVPNLVMYNAMIGLLCNSNEVDNAFRFLDEMVYYGAFPNSLTYNMIFQCLIKNRRVHEAARFFSEMKKNEFPPTHSNCAAAIKLFFDGDDPELAIDVWMYMVDSCVSPLDESSNMLLIGFRDLGRLKEIRRFVDDMLAMRINIYESTMEKLKTAFYKEGGSERDIYDRIERRWKSS</sequence>
<proteinExistence type="inferred from homology"/>
<evidence type="ECO:0000256" key="4">
    <source>
        <dbReference type="SAM" id="MobiDB-lite"/>
    </source>
</evidence>
<dbReference type="NCBIfam" id="TIGR00756">
    <property type="entry name" value="PPR"/>
    <property type="match status" value="4"/>
</dbReference>
<evidence type="ECO:0000256" key="3">
    <source>
        <dbReference type="PROSITE-ProRule" id="PRU00708"/>
    </source>
</evidence>
<feature type="repeat" description="PPR" evidence="3">
    <location>
        <begin position="321"/>
        <end position="355"/>
    </location>
</feature>
<comment type="similarity">
    <text evidence="1">Belongs to the PPR family. P subfamily.</text>
</comment>
<evidence type="ECO:0000313" key="7">
    <source>
        <dbReference type="RefSeq" id="XP_010275163.1"/>
    </source>
</evidence>
<protein>
    <submittedName>
        <fullName evidence="7 8">Pentatricopeptide repeat-containing protein At1g77360, mitochondrial-like</fullName>
    </submittedName>
</protein>
<dbReference type="GeneID" id="104610307"/>
<dbReference type="GO" id="GO:0003729">
    <property type="term" value="F:mRNA binding"/>
    <property type="evidence" value="ECO:0000318"/>
    <property type="project" value="GO_Central"/>
</dbReference>
<feature type="domain" description="Pentatricopeptide repeat-containing protein-mitochondrial" evidence="5">
    <location>
        <begin position="130"/>
        <end position="239"/>
    </location>
</feature>
<feature type="region of interest" description="Disordered" evidence="4">
    <location>
        <begin position="1"/>
        <end position="42"/>
    </location>
</feature>
<dbReference type="Pfam" id="PF13041">
    <property type="entry name" value="PPR_2"/>
    <property type="match status" value="1"/>
</dbReference>
<evidence type="ECO:0000313" key="6">
    <source>
        <dbReference type="Proteomes" id="UP000189703"/>
    </source>
</evidence>
<dbReference type="Proteomes" id="UP000189703">
    <property type="component" value="Unplaced"/>
</dbReference>
<dbReference type="PROSITE" id="PS51375">
    <property type="entry name" value="PPR"/>
    <property type="match status" value="4"/>
</dbReference>